<dbReference type="InterPro" id="IPR041078">
    <property type="entry name" value="Plavaka"/>
</dbReference>
<sequence length="957" mass="108517">MSSAPENNSARIKCPTCSRTFTARSLLCHYRQTTNERCLDYYHSILESNAFEAEAEDLVPGQHPLSPMAEDLEPSGYPIDEEETDSSIPSLVPDEDSDEEEEEPPQWEPPATQQPGASNSNPTGDNASADVVTASQPAPEDHLVRKPHVTRFRGRAGSPLAQTELPAFQKYKSQLSEMDDNLWAPFQTQMDWEIARWAKLRGSTSTAFTDLLVIDGVVEALGLSYKNSRELNEIIDQSIPKGRPVFKRHEIVVGGEAFDVYFRPILDCIRALYSDPEFAQDLIFAPEWHYTDEDKTVRLFHDLHTGKWWWETQKTLEKRCPGATIVLVIISTDKTQIMMFRNKAAYPVYMTIGNILKDIRHKPSRGAYILIGYLPTTCLDHIKVAAARRCVLTNLYHACMRKILGLLKNAELDGMEMASGDGVVRHCHPIFAIFAGYYPEQVFATGVMTRECPTCPTPCNELEDLAELYELCNLDTVLEALALADGNATEFTRACLAAGIKLIYHPFWEDLPFVNIYLSITPDILRQLYQGVIKHVVAWITEAYGPIEIDARCRRLPPNHNARLFLKGITTLSRVSGTEHSHICRILLGLIIDLCLPSGHSPMRLIRSVRAALDFLYHSQYPIHSTETISQLNDNLKTFHNNKSIFVDLGIRNHFNFPKLHNISHWPLFIQLFGTLDNHNTEYTERLHINLAKDAYRATNRKDECLQMTLWLERKEKTLCHDKFICWCLSGSPSSETKNPEWRIPNFLQHWHLQMTKFPSTYGIQLSQLETAYGAEYFHDAFAQFAVAFKHPTFSNRQVELAATDFNLPFQSVSVFHKIKFWNEDPLGCENAGDALDVVHVKPGYTNKHGCLIGGRFDTVLVNDGTGAHTGVKGYCVSQVRVVFSLRNSIQDLLFPEAKPSEHLAYVEWFSKFPKSPDSNHKMYKISHPAQRTASVIPISNIQRSIHLFPQFGPIAP</sequence>
<dbReference type="Pfam" id="PF18759">
    <property type="entry name" value="Plavaka"/>
    <property type="match status" value="1"/>
</dbReference>
<comment type="caution">
    <text evidence="2">The sequence shown here is derived from an EMBL/GenBank/DDBJ whole genome shotgun (WGS) entry which is preliminary data.</text>
</comment>
<evidence type="ECO:0000256" key="1">
    <source>
        <dbReference type="SAM" id="MobiDB-lite"/>
    </source>
</evidence>
<protein>
    <recommendedName>
        <fullName evidence="4">C2H2-type domain-containing protein</fullName>
    </recommendedName>
</protein>
<organism evidence="2 3">
    <name type="scientific">Mycena venus</name>
    <dbReference type="NCBI Taxonomy" id="2733690"/>
    <lineage>
        <taxon>Eukaryota</taxon>
        <taxon>Fungi</taxon>
        <taxon>Dikarya</taxon>
        <taxon>Basidiomycota</taxon>
        <taxon>Agaricomycotina</taxon>
        <taxon>Agaricomycetes</taxon>
        <taxon>Agaricomycetidae</taxon>
        <taxon>Agaricales</taxon>
        <taxon>Marasmiineae</taxon>
        <taxon>Mycenaceae</taxon>
        <taxon>Mycena</taxon>
    </lineage>
</organism>
<evidence type="ECO:0000313" key="3">
    <source>
        <dbReference type="Proteomes" id="UP000620124"/>
    </source>
</evidence>
<dbReference type="AlphaFoldDB" id="A0A8H7DF09"/>
<feature type="compositionally biased region" description="Acidic residues" evidence="1">
    <location>
        <begin position="93"/>
        <end position="105"/>
    </location>
</feature>
<dbReference type="OrthoDB" id="3252362at2759"/>
<reference evidence="2" key="1">
    <citation type="submission" date="2020-05" db="EMBL/GenBank/DDBJ databases">
        <title>Mycena genomes resolve the evolution of fungal bioluminescence.</title>
        <authorList>
            <person name="Tsai I.J."/>
        </authorList>
    </citation>
    <scope>NUCLEOTIDE SEQUENCE</scope>
    <source>
        <strain evidence="2">CCC161011</strain>
    </source>
</reference>
<evidence type="ECO:0000313" key="2">
    <source>
        <dbReference type="EMBL" id="KAF7369778.1"/>
    </source>
</evidence>
<proteinExistence type="predicted"/>
<feature type="compositionally biased region" description="Polar residues" evidence="1">
    <location>
        <begin position="116"/>
        <end position="126"/>
    </location>
</feature>
<dbReference type="EMBL" id="JACAZI010000002">
    <property type="protein sequence ID" value="KAF7369778.1"/>
    <property type="molecule type" value="Genomic_DNA"/>
</dbReference>
<accession>A0A8H7DF09</accession>
<dbReference type="Proteomes" id="UP000620124">
    <property type="component" value="Unassembled WGS sequence"/>
</dbReference>
<evidence type="ECO:0008006" key="4">
    <source>
        <dbReference type="Google" id="ProtNLM"/>
    </source>
</evidence>
<name>A0A8H7DF09_9AGAR</name>
<keyword evidence="3" id="KW-1185">Reference proteome</keyword>
<gene>
    <name evidence="2" type="ORF">MVEN_00309900</name>
</gene>
<feature type="region of interest" description="Disordered" evidence="1">
    <location>
        <begin position="60"/>
        <end position="130"/>
    </location>
</feature>